<gene>
    <name evidence="1" type="ORF">GMARGA_LOCUS10525</name>
</gene>
<evidence type="ECO:0000313" key="1">
    <source>
        <dbReference type="EMBL" id="CAG8672909.1"/>
    </source>
</evidence>
<name>A0ABN7UUC6_GIGMA</name>
<proteinExistence type="predicted"/>
<reference evidence="1 2" key="1">
    <citation type="submission" date="2021-06" db="EMBL/GenBank/DDBJ databases">
        <authorList>
            <person name="Kallberg Y."/>
            <person name="Tangrot J."/>
            <person name="Rosling A."/>
        </authorList>
    </citation>
    <scope>NUCLEOTIDE SEQUENCE [LARGE SCALE GENOMIC DNA]</scope>
    <source>
        <strain evidence="1 2">120-4 pot B 10/14</strain>
    </source>
</reference>
<evidence type="ECO:0000313" key="2">
    <source>
        <dbReference type="Proteomes" id="UP000789901"/>
    </source>
</evidence>
<dbReference type="Proteomes" id="UP000789901">
    <property type="component" value="Unassembled WGS sequence"/>
</dbReference>
<sequence>MATHSSSEEIYLERKDQIGEKNTLYKKKITRFHNKENESGETTKYKDHFDKDKRKESYSVESSRYIESLDKKLQIILQRLNKIEANRSRDGDKSTWKEIRVSNRF</sequence>
<comment type="caution">
    <text evidence="1">The sequence shown here is derived from an EMBL/GenBank/DDBJ whole genome shotgun (WGS) entry which is preliminary data.</text>
</comment>
<dbReference type="EMBL" id="CAJVQB010005909">
    <property type="protein sequence ID" value="CAG8672909.1"/>
    <property type="molecule type" value="Genomic_DNA"/>
</dbReference>
<accession>A0ABN7UUC6</accession>
<protein>
    <submittedName>
        <fullName evidence="1">41938_t:CDS:1</fullName>
    </submittedName>
</protein>
<keyword evidence="2" id="KW-1185">Reference proteome</keyword>
<organism evidence="1 2">
    <name type="scientific">Gigaspora margarita</name>
    <dbReference type="NCBI Taxonomy" id="4874"/>
    <lineage>
        <taxon>Eukaryota</taxon>
        <taxon>Fungi</taxon>
        <taxon>Fungi incertae sedis</taxon>
        <taxon>Mucoromycota</taxon>
        <taxon>Glomeromycotina</taxon>
        <taxon>Glomeromycetes</taxon>
        <taxon>Diversisporales</taxon>
        <taxon>Gigasporaceae</taxon>
        <taxon>Gigaspora</taxon>
    </lineage>
</organism>